<accession>A0A2R5GV39</accession>
<protein>
    <submittedName>
        <fullName evidence="3">Uncharacterized protein</fullName>
    </submittedName>
</protein>
<dbReference type="AlphaFoldDB" id="A0A2R5GV39"/>
<gene>
    <name evidence="3" type="ORF">FCC1311_098612</name>
</gene>
<keyword evidence="2" id="KW-0472">Membrane</keyword>
<reference evidence="3 4" key="1">
    <citation type="submission" date="2017-12" db="EMBL/GenBank/DDBJ databases">
        <title>Sequencing, de novo assembly and annotation of complete genome of a new Thraustochytrid species, strain FCC1311.</title>
        <authorList>
            <person name="Sedici K."/>
            <person name="Godart F."/>
            <person name="Aiese Cigliano R."/>
            <person name="Sanseverino W."/>
            <person name="Barakat M."/>
            <person name="Ortet P."/>
            <person name="Marechal E."/>
            <person name="Cagnac O."/>
            <person name="Amato A."/>
        </authorList>
    </citation>
    <scope>NUCLEOTIDE SEQUENCE [LARGE SCALE GENOMIC DNA]</scope>
</reference>
<feature type="transmembrane region" description="Helical" evidence="2">
    <location>
        <begin position="635"/>
        <end position="662"/>
    </location>
</feature>
<keyword evidence="4" id="KW-1185">Reference proteome</keyword>
<keyword evidence="2" id="KW-1133">Transmembrane helix</keyword>
<feature type="transmembrane region" description="Helical" evidence="2">
    <location>
        <begin position="703"/>
        <end position="725"/>
    </location>
</feature>
<evidence type="ECO:0000313" key="3">
    <source>
        <dbReference type="EMBL" id="GBG33638.1"/>
    </source>
</evidence>
<evidence type="ECO:0000256" key="1">
    <source>
        <dbReference type="SAM" id="MobiDB-lite"/>
    </source>
</evidence>
<proteinExistence type="predicted"/>
<feature type="region of interest" description="Disordered" evidence="1">
    <location>
        <begin position="761"/>
        <end position="786"/>
    </location>
</feature>
<evidence type="ECO:0000256" key="2">
    <source>
        <dbReference type="SAM" id="Phobius"/>
    </source>
</evidence>
<feature type="compositionally biased region" description="Low complexity" evidence="1">
    <location>
        <begin position="777"/>
        <end position="786"/>
    </location>
</feature>
<dbReference type="EMBL" id="BEYU01000163">
    <property type="protein sequence ID" value="GBG33638.1"/>
    <property type="molecule type" value="Genomic_DNA"/>
</dbReference>
<evidence type="ECO:0000313" key="4">
    <source>
        <dbReference type="Proteomes" id="UP000241890"/>
    </source>
</evidence>
<organism evidence="3 4">
    <name type="scientific">Hondaea fermentalgiana</name>
    <dbReference type="NCBI Taxonomy" id="2315210"/>
    <lineage>
        <taxon>Eukaryota</taxon>
        <taxon>Sar</taxon>
        <taxon>Stramenopiles</taxon>
        <taxon>Bigyra</taxon>
        <taxon>Labyrinthulomycetes</taxon>
        <taxon>Thraustochytrida</taxon>
        <taxon>Thraustochytriidae</taxon>
        <taxon>Hondaea</taxon>
    </lineage>
</organism>
<dbReference type="Proteomes" id="UP000241890">
    <property type="component" value="Unassembled WGS sequence"/>
</dbReference>
<dbReference type="InParanoid" id="A0A2R5GV39"/>
<name>A0A2R5GV39_9STRA</name>
<feature type="transmembrane region" description="Helical" evidence="2">
    <location>
        <begin position="601"/>
        <end position="623"/>
    </location>
</feature>
<sequence length="808" mass="85923">MSFVHTSCAGAALGVLLWTCVVLSVAILAGRRIALVTLPPLCTKENPLLSVGIFTTDFDPSCLDLEMPEGVATPAVFDFLRGTPPRSLQTAGIFPNLVGMNYATFSALIVLMLAQPDRMFEVENATACQDFWLGVSAEAVGLEIGDIDAPWWTALRNVDTTCAQDQTNAEENLSTGSNLFYNHVQHFLWSIVIETALQESITPLVVALAPASPLSGTLVNVSMQALQLVSAGEEEVCGSGSGSGSGPGNECNQNFTRLMTLVNDTYLEALFSTVEYTPSEADVAIFASHDSAFLARYDAFLENITLASVAQETSTLWPMQRSYFGALADHPLCVASANTGLLASTPATRSCALTDAAFFAIRNRTELATTLSAARTSMWSLLQDLGAANDGISCQGLSTLRPADNAENATLLAEAAAYVAHLCASDDFFAAENVIADAFLINENCTTNASLAVCLSGFAGESASVWPIHLEDPVPQCRSLSRDTLVAALSDATSTPDAAQNLEAYRAGMAALWAQCDLVAYLEMRNDADQAEVLDEFIWTPCVEAGLSSLRNCAEHRHVLDLASEFFETTLVNDADLLRACERASFSRAGFHEKGYLKLTYFFLPIAFMSSVCAFVMTLLAILRGSCVAAGMAPCMALLAFSWFTGSIITINFSDLAAAVFYRRELAETFAQSANASATELVFGAAEGCLEGELCCFRGELHVVLQVSIAGSFLSLALLILSLCCSRTSARRRAQTRLLLARKHYHDLFGFAAGPVHGDTCSESPLGPGSPRQLPGPAAASSPASSAPASAVSIELTEPAPARAVVRV</sequence>
<keyword evidence="2" id="KW-0812">Transmembrane</keyword>
<comment type="caution">
    <text evidence="3">The sequence shown here is derived from an EMBL/GenBank/DDBJ whole genome shotgun (WGS) entry which is preliminary data.</text>
</comment>